<evidence type="ECO:0000256" key="1">
    <source>
        <dbReference type="PIRSR" id="PIRSR600917-52"/>
    </source>
</evidence>
<feature type="domain" description="Sulfatase N-terminal" evidence="3">
    <location>
        <begin position="26"/>
        <end position="354"/>
    </location>
</feature>
<protein>
    <submittedName>
        <fullName evidence="4">Choline-sulfatase</fullName>
        <ecNumber evidence="4">3.1.6.6</ecNumber>
    </submittedName>
</protein>
<evidence type="ECO:0000313" key="4">
    <source>
        <dbReference type="EMBL" id="CDN31264.1"/>
    </source>
</evidence>
<keyword evidence="2" id="KW-0732">Signal</keyword>
<dbReference type="InterPro" id="IPR017850">
    <property type="entry name" value="Alkaline_phosphatase_core_sf"/>
</dbReference>
<reference evidence="4 5" key="1">
    <citation type="journal article" date="2015" name="Genome Announc.">
        <title>Complete Genome Sequence of the Novel Leech Symbiont Mucinivorans hirudinis M3T.</title>
        <authorList>
            <person name="Nelson M.C."/>
            <person name="Bomar L."/>
            <person name="Graf J."/>
        </authorList>
    </citation>
    <scope>NUCLEOTIDE SEQUENCE [LARGE SCALE GENOMIC DNA]</scope>
    <source>
        <strain evidence="5">M3</strain>
    </source>
</reference>
<dbReference type="STRING" id="1433126.BN938_1170"/>
<dbReference type="Gene3D" id="3.30.1120.10">
    <property type="match status" value="1"/>
</dbReference>
<dbReference type="HOGENOM" id="CLU_006332_10_4_10"/>
<dbReference type="OrthoDB" id="9765065at2"/>
<dbReference type="PANTHER" id="PTHR43751:SF3">
    <property type="entry name" value="SULFATASE N-TERMINAL DOMAIN-CONTAINING PROTEIN"/>
    <property type="match status" value="1"/>
</dbReference>
<evidence type="ECO:0000259" key="3">
    <source>
        <dbReference type="Pfam" id="PF00884"/>
    </source>
</evidence>
<keyword evidence="4" id="KW-0378">Hydrolase</keyword>
<sequence>MKRQIALTALASLAALSATAQQKPINVIFILTDDLGIGDVGVYGQRTIKTPNIDSLARSGIQFMQHYSGSTVSAPSRCVMLTGKHTGHSNIRGNFVDPQPGTTYDRSLGAEEVTVAQIFKQAGYTTGITGKWGLGRVAPNDSGNPHRKGFDYFFGFETHIDAHRAYPSHLWENDKRIELGGQVYGDELIVQKSLEFIEKNSEKPFFLYLATTLPHADILVPEQEMKPFDDGRFLEKPHKGGYAAQPKPRATFAAMVTRIDNTVGRVAKLLKEKGIADNTLIIFTSDNGTHMEGGHDPYYFWSNSGYRGTKRDLYEGGIRTPFIASCPALIRPGAVSYHVSAFWDFMPTVCELTNQPLPDNTDGISYLPTLAGRGEQHLHNYLYWEFHEQGGKQAVLKDNWKLIRLNVFDKSQTRYELYNLGSDPKELRNVAGEFAWKVEELKQVMDSANTPNNIWYFQQ</sequence>
<dbReference type="Gene3D" id="3.40.720.10">
    <property type="entry name" value="Alkaline Phosphatase, subunit A"/>
    <property type="match status" value="1"/>
</dbReference>
<dbReference type="Proteomes" id="UP000027616">
    <property type="component" value="Chromosome I"/>
</dbReference>
<dbReference type="Pfam" id="PF00884">
    <property type="entry name" value="Sulfatase"/>
    <property type="match status" value="1"/>
</dbReference>
<dbReference type="InterPro" id="IPR052701">
    <property type="entry name" value="GAG_Ulvan_Degrading_Sulfatases"/>
</dbReference>
<dbReference type="PATRIC" id="fig|1433126.3.peg.1162"/>
<gene>
    <name evidence="4" type="ORF">BN938_1170</name>
</gene>
<dbReference type="PANTHER" id="PTHR43751">
    <property type="entry name" value="SULFATASE"/>
    <property type="match status" value="1"/>
</dbReference>
<accession>A0A060RCU9</accession>
<dbReference type="InterPro" id="IPR000917">
    <property type="entry name" value="Sulfatase_N"/>
</dbReference>
<evidence type="ECO:0000256" key="2">
    <source>
        <dbReference type="SAM" id="SignalP"/>
    </source>
</evidence>
<dbReference type="AlphaFoldDB" id="A0A060RCU9"/>
<dbReference type="KEGG" id="rbc:BN938_1170"/>
<evidence type="ECO:0000313" key="5">
    <source>
        <dbReference type="Proteomes" id="UP000027616"/>
    </source>
</evidence>
<feature type="signal peptide" evidence="2">
    <location>
        <begin position="1"/>
        <end position="20"/>
    </location>
</feature>
<dbReference type="EMBL" id="HG934468">
    <property type="protein sequence ID" value="CDN31264.1"/>
    <property type="molecule type" value="Genomic_DNA"/>
</dbReference>
<dbReference type="GO" id="GO:0047753">
    <property type="term" value="F:choline-sulfatase activity"/>
    <property type="evidence" value="ECO:0007669"/>
    <property type="project" value="UniProtKB-EC"/>
</dbReference>
<feature type="chain" id="PRO_5001585867" evidence="2">
    <location>
        <begin position="21"/>
        <end position="459"/>
    </location>
</feature>
<dbReference type="CDD" id="cd16145">
    <property type="entry name" value="ARS_like"/>
    <property type="match status" value="1"/>
</dbReference>
<proteinExistence type="predicted"/>
<dbReference type="EC" id="3.1.6.6" evidence="4"/>
<organism evidence="4 5">
    <name type="scientific">Mucinivorans hirudinis</name>
    <dbReference type="NCBI Taxonomy" id="1433126"/>
    <lineage>
        <taxon>Bacteria</taxon>
        <taxon>Pseudomonadati</taxon>
        <taxon>Bacteroidota</taxon>
        <taxon>Bacteroidia</taxon>
        <taxon>Bacteroidales</taxon>
        <taxon>Rikenellaceae</taxon>
        <taxon>Mucinivorans</taxon>
    </lineage>
</organism>
<name>A0A060RCU9_9BACT</name>
<feature type="modified residue" description="3-oxoalanine (Ser)" evidence="1">
    <location>
        <position position="73"/>
    </location>
</feature>
<dbReference type="eggNOG" id="COG3119">
    <property type="taxonomic scope" value="Bacteria"/>
</dbReference>
<dbReference type="SUPFAM" id="SSF53649">
    <property type="entry name" value="Alkaline phosphatase-like"/>
    <property type="match status" value="1"/>
</dbReference>
<comment type="PTM">
    <text evidence="1">The conversion to 3-oxoalanine (also known as C-formylglycine, FGly), of a serine or cysteine residue in prokaryotes and of a cysteine residue in eukaryotes, is critical for catalytic activity.</text>
</comment>
<keyword evidence="5" id="KW-1185">Reference proteome</keyword>